<evidence type="ECO:0000256" key="1">
    <source>
        <dbReference type="ARBA" id="ARBA00004651"/>
    </source>
</evidence>
<gene>
    <name evidence="9" type="ORF">QWY20_05570</name>
</gene>
<evidence type="ECO:0000256" key="4">
    <source>
        <dbReference type="ARBA" id="ARBA00022692"/>
    </source>
</evidence>
<dbReference type="EMBL" id="JAUHLI010000004">
    <property type="protein sequence ID" value="MEE2000914.1"/>
    <property type="molecule type" value="Genomic_DNA"/>
</dbReference>
<feature type="transmembrane region" description="Helical" evidence="7">
    <location>
        <begin position="95"/>
        <end position="116"/>
    </location>
</feature>
<dbReference type="PANTHER" id="PTHR33778">
    <property type="entry name" value="PROTEIN MGTC"/>
    <property type="match status" value="1"/>
</dbReference>
<keyword evidence="7" id="KW-0997">Cell inner membrane</keyword>
<keyword evidence="3" id="KW-1003">Cell membrane</keyword>
<protein>
    <recommendedName>
        <fullName evidence="7">Protein MgtC</fullName>
    </recommendedName>
</protein>
<evidence type="ECO:0000256" key="2">
    <source>
        <dbReference type="ARBA" id="ARBA00009298"/>
    </source>
</evidence>
<comment type="subcellular location">
    <subcellularLocation>
        <location evidence="7">Cell inner membrane</location>
        <topology evidence="7">Multi-pass membrane protein</topology>
    </subcellularLocation>
    <subcellularLocation>
        <location evidence="1">Cell membrane</location>
        <topology evidence="1">Multi-pass membrane protein</topology>
    </subcellularLocation>
</comment>
<evidence type="ECO:0000256" key="6">
    <source>
        <dbReference type="ARBA" id="ARBA00023136"/>
    </source>
</evidence>
<keyword evidence="10" id="KW-1185">Reference proteome</keyword>
<evidence type="ECO:0000313" key="9">
    <source>
        <dbReference type="EMBL" id="MEE2000914.1"/>
    </source>
</evidence>
<comment type="caution">
    <text evidence="9">The sequence shown here is derived from an EMBL/GenBank/DDBJ whole genome shotgun (WGS) entry which is preliminary data.</text>
</comment>
<evidence type="ECO:0000259" key="8">
    <source>
        <dbReference type="Pfam" id="PF02308"/>
    </source>
</evidence>
<dbReference type="PRINTS" id="PR01837">
    <property type="entry name" value="MGTCSAPBPROT"/>
</dbReference>
<sequence>MMELTELLDLSPLAWQEIATALFCGFVIGLERQLRGKPAGIRTSILIVLGTYVFIAASVSTNTEVTDPSRIIGQVITGVGFLGAGVMLTRDGMVLGVTSAATIWMLAAIGVCIGIGQDAAAIKLSLLVVTVLVGIDVLENSSSAMRRGVHRKYSEWTERNGSIFKRRKSDRLKAPWQDPDRPGS</sequence>
<accession>A0ABU7J345</accession>
<dbReference type="InterPro" id="IPR003416">
    <property type="entry name" value="MgtC/SapB/SrpB/YhiD_fam"/>
</dbReference>
<keyword evidence="4 7" id="KW-0812">Transmembrane</keyword>
<comment type="similarity">
    <text evidence="2 7">Belongs to the MgtC/SapB family.</text>
</comment>
<evidence type="ECO:0000256" key="3">
    <source>
        <dbReference type="ARBA" id="ARBA00022475"/>
    </source>
</evidence>
<organism evidence="9 10">
    <name type="scientific">Alkalimonas cellulosilytica</name>
    <dbReference type="NCBI Taxonomy" id="3058395"/>
    <lineage>
        <taxon>Bacteria</taxon>
        <taxon>Pseudomonadati</taxon>
        <taxon>Pseudomonadota</taxon>
        <taxon>Gammaproteobacteria</taxon>
        <taxon>Alkalimonas</taxon>
    </lineage>
</organism>
<name>A0ABU7J345_9GAMM</name>
<reference evidence="9 10" key="1">
    <citation type="submission" date="2023-07" db="EMBL/GenBank/DDBJ databases">
        <title>Alkalimonas sp., MEB108 novel, alkaliphilic bacterium isolated from Lonar Lake, India.</title>
        <authorList>
            <person name="Joshi A."/>
            <person name="Thite S."/>
        </authorList>
    </citation>
    <scope>NUCLEOTIDE SEQUENCE [LARGE SCALE GENOMIC DNA]</scope>
    <source>
        <strain evidence="9 10">MEB108</strain>
    </source>
</reference>
<feature type="transmembrane region" description="Helical" evidence="7">
    <location>
        <begin position="71"/>
        <end position="88"/>
    </location>
</feature>
<evidence type="ECO:0000256" key="5">
    <source>
        <dbReference type="ARBA" id="ARBA00022989"/>
    </source>
</evidence>
<dbReference type="PANTHER" id="PTHR33778:SF1">
    <property type="entry name" value="MAGNESIUM TRANSPORTER YHID-RELATED"/>
    <property type="match status" value="1"/>
</dbReference>
<feature type="domain" description="MgtC/SapB/SrpB/YhiD N-terminal" evidence="8">
    <location>
        <begin position="19"/>
        <end position="140"/>
    </location>
</feature>
<feature type="transmembrane region" description="Helical" evidence="7">
    <location>
        <begin position="39"/>
        <end position="59"/>
    </location>
</feature>
<proteinExistence type="inferred from homology"/>
<feature type="transmembrane region" description="Helical" evidence="7">
    <location>
        <begin position="12"/>
        <end position="30"/>
    </location>
</feature>
<evidence type="ECO:0000256" key="7">
    <source>
        <dbReference type="RuleBase" id="RU365041"/>
    </source>
</evidence>
<keyword evidence="6 7" id="KW-0472">Membrane</keyword>
<dbReference type="Proteomes" id="UP001336314">
    <property type="component" value="Unassembled WGS sequence"/>
</dbReference>
<keyword evidence="5 7" id="KW-1133">Transmembrane helix</keyword>
<dbReference type="Pfam" id="PF02308">
    <property type="entry name" value="MgtC"/>
    <property type="match status" value="1"/>
</dbReference>
<evidence type="ECO:0000313" key="10">
    <source>
        <dbReference type="Proteomes" id="UP001336314"/>
    </source>
</evidence>
<dbReference type="InterPro" id="IPR049177">
    <property type="entry name" value="MgtC_SapB_SrpB_YhiD_N"/>
</dbReference>